<dbReference type="InterPro" id="IPR003593">
    <property type="entry name" value="AAA+_ATPase"/>
</dbReference>
<dbReference type="PANTHER" id="PTHR42711:SF5">
    <property type="entry name" value="ABC TRANSPORTER ATP-BINDING PROTEIN NATA"/>
    <property type="match status" value="1"/>
</dbReference>
<evidence type="ECO:0000313" key="6">
    <source>
        <dbReference type="EMBL" id="AUB31552.1"/>
    </source>
</evidence>
<dbReference type="OrthoDB" id="388394at2"/>
<gene>
    <name evidence="6" type="ORF">SFLOR_v1c05000</name>
</gene>
<dbReference type="AlphaFoldDB" id="A0A2K8SDP8"/>
<dbReference type="InterPro" id="IPR050763">
    <property type="entry name" value="ABC_transporter_ATP-binding"/>
</dbReference>
<evidence type="ECO:0000256" key="1">
    <source>
        <dbReference type="ARBA" id="ARBA00005417"/>
    </source>
</evidence>
<evidence type="ECO:0000256" key="2">
    <source>
        <dbReference type="ARBA" id="ARBA00022448"/>
    </source>
</evidence>
<dbReference type="EMBL" id="CP025057">
    <property type="protein sequence ID" value="AUB31552.1"/>
    <property type="molecule type" value="Genomic_DNA"/>
</dbReference>
<dbReference type="Gene3D" id="3.40.50.300">
    <property type="entry name" value="P-loop containing nucleotide triphosphate hydrolases"/>
    <property type="match status" value="1"/>
</dbReference>
<dbReference type="CDD" id="cd03230">
    <property type="entry name" value="ABC_DR_subfamily_A"/>
    <property type="match status" value="1"/>
</dbReference>
<evidence type="ECO:0000259" key="5">
    <source>
        <dbReference type="PROSITE" id="PS50893"/>
    </source>
</evidence>
<feature type="domain" description="ABC transporter" evidence="5">
    <location>
        <begin position="2"/>
        <end position="223"/>
    </location>
</feature>
<dbReference type="KEGG" id="sfz:SFLOR_v1c05000"/>
<comment type="similarity">
    <text evidence="1">Belongs to the ABC transporter superfamily.</text>
</comment>
<evidence type="ECO:0000256" key="4">
    <source>
        <dbReference type="ARBA" id="ARBA00022840"/>
    </source>
</evidence>
<reference evidence="6 7" key="1">
    <citation type="submission" date="2017-12" db="EMBL/GenBank/DDBJ databases">
        <title>Complete genome sequence of Spiroplasma floricola 23-6 (ATCC 29989).</title>
        <authorList>
            <person name="Tsai Y.-M."/>
            <person name="Wu P.-S."/>
            <person name="Lo W.-S."/>
            <person name="Kuo C.-H."/>
        </authorList>
    </citation>
    <scope>NUCLEOTIDE SEQUENCE [LARGE SCALE GENOMIC DNA]</scope>
    <source>
        <strain evidence="6 7">23-6</strain>
    </source>
</reference>
<proteinExistence type="inferred from homology"/>
<keyword evidence="3" id="KW-0547">Nucleotide-binding</keyword>
<name>A0A2K8SDP8_9MOLU</name>
<dbReference type="GO" id="GO:0016887">
    <property type="term" value="F:ATP hydrolysis activity"/>
    <property type="evidence" value="ECO:0007669"/>
    <property type="project" value="InterPro"/>
</dbReference>
<organism evidence="6 7">
    <name type="scientific">Spiroplasma floricola 23-6</name>
    <dbReference type="NCBI Taxonomy" id="1336749"/>
    <lineage>
        <taxon>Bacteria</taxon>
        <taxon>Bacillati</taxon>
        <taxon>Mycoplasmatota</taxon>
        <taxon>Mollicutes</taxon>
        <taxon>Entomoplasmatales</taxon>
        <taxon>Spiroplasmataceae</taxon>
        <taxon>Spiroplasma</taxon>
    </lineage>
</organism>
<keyword evidence="4 6" id="KW-0067">ATP-binding</keyword>
<keyword evidence="7" id="KW-1185">Reference proteome</keyword>
<dbReference type="InterPro" id="IPR003439">
    <property type="entry name" value="ABC_transporter-like_ATP-bd"/>
</dbReference>
<accession>A0A2K8SDP8</accession>
<dbReference type="PANTHER" id="PTHR42711">
    <property type="entry name" value="ABC TRANSPORTER ATP-BINDING PROTEIN"/>
    <property type="match status" value="1"/>
</dbReference>
<sequence length="233" mass="26619">MIQINNVSKSFGKKEVLKNISLEIKDGEVFGLLGSNGSGKTTLMEILVGQLKPNSGEILVDNKKNGYKNIGIQFQEGFWPKGVTSSLIINYFKKNSKAVKSKEVQELIDIFEIQDFLKKDLNSLSGGQKQRLNTLLAVINDPKYICLDEMITGLDLKMQFKLINYFEKMKEQGKTIVIISHIPEEVEKLCDRFVILKDGELFYYAEVKKAVKEFGSIRNLMMIYYNEELKKNV</sequence>
<dbReference type="SUPFAM" id="SSF52540">
    <property type="entry name" value="P-loop containing nucleoside triphosphate hydrolases"/>
    <property type="match status" value="1"/>
</dbReference>
<dbReference type="PROSITE" id="PS50893">
    <property type="entry name" value="ABC_TRANSPORTER_2"/>
    <property type="match status" value="1"/>
</dbReference>
<evidence type="ECO:0000313" key="7">
    <source>
        <dbReference type="Proteomes" id="UP000231823"/>
    </source>
</evidence>
<dbReference type="Proteomes" id="UP000231823">
    <property type="component" value="Chromosome"/>
</dbReference>
<dbReference type="Pfam" id="PF00005">
    <property type="entry name" value="ABC_tran"/>
    <property type="match status" value="1"/>
</dbReference>
<keyword evidence="2" id="KW-0813">Transport</keyword>
<dbReference type="GO" id="GO:0005524">
    <property type="term" value="F:ATP binding"/>
    <property type="evidence" value="ECO:0007669"/>
    <property type="project" value="UniProtKB-KW"/>
</dbReference>
<dbReference type="RefSeq" id="WP_100916539.1">
    <property type="nucleotide sequence ID" value="NZ_CP025057.1"/>
</dbReference>
<dbReference type="SMART" id="SM00382">
    <property type="entry name" value="AAA"/>
    <property type="match status" value="1"/>
</dbReference>
<dbReference type="InterPro" id="IPR027417">
    <property type="entry name" value="P-loop_NTPase"/>
</dbReference>
<evidence type="ECO:0000256" key="3">
    <source>
        <dbReference type="ARBA" id="ARBA00022741"/>
    </source>
</evidence>
<protein>
    <submittedName>
        <fullName evidence="6">ABC transporter ATP-binding protein</fullName>
    </submittedName>
</protein>